<dbReference type="GO" id="GO:0046872">
    <property type="term" value="F:metal ion binding"/>
    <property type="evidence" value="ECO:0007669"/>
    <property type="project" value="UniProtKB-KW"/>
</dbReference>
<keyword evidence="8" id="KW-0333">Golgi apparatus</keyword>
<reference evidence="14" key="2">
    <citation type="submission" date="2025-08" db="UniProtKB">
        <authorList>
            <consortium name="Ensembl"/>
        </authorList>
    </citation>
    <scope>IDENTIFICATION</scope>
</reference>
<feature type="region of interest" description="Disordered" evidence="13">
    <location>
        <begin position="339"/>
        <end position="382"/>
    </location>
</feature>
<evidence type="ECO:0000256" key="13">
    <source>
        <dbReference type="SAM" id="MobiDB-lite"/>
    </source>
</evidence>
<keyword evidence="10" id="KW-0449">Lipoprotein</keyword>
<dbReference type="SMART" id="SM00175">
    <property type="entry name" value="RAB"/>
    <property type="match status" value="1"/>
</dbReference>
<keyword evidence="5 11" id="KW-0547">Nucleotide-binding</keyword>
<keyword evidence="6" id="KW-0931">ER-Golgi transport</keyword>
<dbReference type="Pfam" id="PF00025">
    <property type="entry name" value="Arf"/>
    <property type="match status" value="1"/>
</dbReference>
<accession>A0A8B9TEM6</accession>
<organism evidence="14 15">
    <name type="scientific">Anas platyrhynchos</name>
    <name type="common">Mallard</name>
    <name type="synonym">Anas boschas</name>
    <dbReference type="NCBI Taxonomy" id="8839"/>
    <lineage>
        <taxon>Eukaryota</taxon>
        <taxon>Metazoa</taxon>
        <taxon>Chordata</taxon>
        <taxon>Craniata</taxon>
        <taxon>Vertebrata</taxon>
        <taxon>Euteleostomi</taxon>
        <taxon>Archelosauria</taxon>
        <taxon>Archosauria</taxon>
        <taxon>Dinosauria</taxon>
        <taxon>Saurischia</taxon>
        <taxon>Theropoda</taxon>
        <taxon>Coelurosauria</taxon>
        <taxon>Aves</taxon>
        <taxon>Neognathae</taxon>
        <taxon>Galloanserae</taxon>
        <taxon>Anseriformes</taxon>
        <taxon>Anatidae</taxon>
        <taxon>Anatinae</taxon>
        <taxon>Anas</taxon>
    </lineage>
</organism>
<evidence type="ECO:0000256" key="5">
    <source>
        <dbReference type="ARBA" id="ARBA00022741"/>
    </source>
</evidence>
<keyword evidence="4" id="KW-0519">Myristate</keyword>
<dbReference type="InterPro" id="IPR024156">
    <property type="entry name" value="Small_GTPase_ARF"/>
</dbReference>
<dbReference type="PROSITE" id="PS51417">
    <property type="entry name" value="ARF"/>
    <property type="match status" value="1"/>
</dbReference>
<dbReference type="PRINTS" id="PR00328">
    <property type="entry name" value="SAR1GTPBP"/>
</dbReference>
<feature type="compositionally biased region" description="Pro residues" evidence="13">
    <location>
        <begin position="188"/>
        <end position="202"/>
    </location>
</feature>
<keyword evidence="12" id="KW-0479">Metal-binding</keyword>
<sequence>MGNIFGNLLKSLIGKKEMRILMVGLDAAGKTTILYKLKLGEIVTTIPTIGFNVETVEYKNISFTVWDVGGQDKIRPLWRHYFQNTQGLIFVVDSNDRERVNEAREELMRMLAEDELRDAVLLVFANKQDLPNAMNAAEITDKLGLHSLRHRNWYIQATVPPAGTGSTRVSTGSPTSSKIRSEQAAAGPGPPSPHAPPGPPNPRGLCQAPPWPAGATPSLRPRPPPPRPGWVLLSSGTGCCGVLPLFSGVFAVPLGSRVCVRGNISIYKVSGGPGAPPLPGPGAEPWGGGQGRGPRRVGGVLGRLVPVPLPVHVPVPHPLPVDQMWGPPGQAVGAAGPCGEGALGPPFTPRTSPSPVCPPPPHPGVPHVPSPPMSLRGRSPPRGATPGVCVGGNGAVPAAVPSPPAACTPTPCQHSDCMSLPLTDGRTDGRPRTVAPRPPPPRHCIYTPGLCLV</sequence>
<feature type="binding site" evidence="12">
    <location>
        <position position="48"/>
    </location>
    <ligand>
        <name>Mg(2+)</name>
        <dbReference type="ChEBI" id="CHEBI:18420"/>
    </ligand>
</feature>
<dbReference type="Ensembl" id="ENSAPLT00020021541.1">
    <property type="protein sequence ID" value="ENSAPLP00020019935.1"/>
    <property type="gene ID" value="ENSAPLG00020014084.1"/>
</dbReference>
<feature type="binding site" evidence="12">
    <location>
        <position position="31"/>
    </location>
    <ligand>
        <name>Mg(2+)</name>
        <dbReference type="ChEBI" id="CHEBI:18420"/>
    </ligand>
</feature>
<evidence type="ECO:0000256" key="11">
    <source>
        <dbReference type="PIRSR" id="PIRSR606689-1"/>
    </source>
</evidence>
<dbReference type="SMART" id="SM00177">
    <property type="entry name" value="ARF"/>
    <property type="match status" value="1"/>
</dbReference>
<reference evidence="14" key="1">
    <citation type="submission" date="2019-08" db="EMBL/GenBank/DDBJ databases">
        <title>Three high-quality genomes provides insights into domestication of ducks.</title>
        <authorList>
            <person name="Hou Z.C."/>
            <person name="Zhu F."/>
            <person name="Yin Z.T."/>
            <person name="Zhang F."/>
        </authorList>
    </citation>
    <scope>NUCLEOTIDE SEQUENCE [LARGE SCALE GENOMIC DNA]</scope>
</reference>
<evidence type="ECO:0000256" key="1">
    <source>
        <dbReference type="ARBA" id="ARBA00004555"/>
    </source>
</evidence>
<dbReference type="InterPro" id="IPR005225">
    <property type="entry name" value="Small_GTP-bd"/>
</dbReference>
<evidence type="ECO:0000256" key="2">
    <source>
        <dbReference type="ARBA" id="ARBA00010290"/>
    </source>
</evidence>
<dbReference type="GO" id="GO:0005794">
    <property type="term" value="C:Golgi apparatus"/>
    <property type="evidence" value="ECO:0007669"/>
    <property type="project" value="UniProtKB-SubCell"/>
</dbReference>
<dbReference type="GO" id="GO:0003924">
    <property type="term" value="F:GTPase activity"/>
    <property type="evidence" value="ECO:0007669"/>
    <property type="project" value="InterPro"/>
</dbReference>
<dbReference type="SUPFAM" id="SSF52540">
    <property type="entry name" value="P-loop containing nucleoside triphosphate hydrolases"/>
    <property type="match status" value="1"/>
</dbReference>
<evidence type="ECO:0000256" key="7">
    <source>
        <dbReference type="ARBA" id="ARBA00022927"/>
    </source>
</evidence>
<keyword evidence="12" id="KW-0460">Magnesium</keyword>
<name>A0A8B9TEM6_ANAPL</name>
<evidence type="ECO:0000256" key="12">
    <source>
        <dbReference type="PIRSR" id="PIRSR606689-2"/>
    </source>
</evidence>
<comment type="subcellular location">
    <subcellularLocation>
        <location evidence="1">Golgi apparatus</location>
    </subcellularLocation>
</comment>
<evidence type="ECO:0008006" key="16">
    <source>
        <dbReference type="Google" id="ProtNLM"/>
    </source>
</evidence>
<dbReference type="GO" id="GO:0016192">
    <property type="term" value="P:vesicle-mediated transport"/>
    <property type="evidence" value="ECO:0007669"/>
    <property type="project" value="UniProtKB-KW"/>
</dbReference>
<dbReference type="Gene3D" id="3.40.50.300">
    <property type="entry name" value="P-loop containing nucleotide triphosphate hydrolases"/>
    <property type="match status" value="1"/>
</dbReference>
<feature type="binding site" evidence="11">
    <location>
        <begin position="126"/>
        <end position="129"/>
    </location>
    <ligand>
        <name>GTP</name>
        <dbReference type="ChEBI" id="CHEBI:37565"/>
    </ligand>
</feature>
<proteinExistence type="inferred from homology"/>
<evidence type="ECO:0000256" key="8">
    <source>
        <dbReference type="ARBA" id="ARBA00023034"/>
    </source>
</evidence>
<dbReference type="GO" id="GO:0015031">
    <property type="term" value="P:protein transport"/>
    <property type="evidence" value="ECO:0007669"/>
    <property type="project" value="UniProtKB-KW"/>
</dbReference>
<protein>
    <recommendedName>
        <fullName evidence="16">ADP-ribosylation factor 3</fullName>
    </recommendedName>
</protein>
<evidence type="ECO:0000256" key="4">
    <source>
        <dbReference type="ARBA" id="ARBA00022707"/>
    </source>
</evidence>
<keyword evidence="7" id="KW-0653">Protein transport</keyword>
<dbReference type="InterPro" id="IPR027417">
    <property type="entry name" value="P-loop_NTPase"/>
</dbReference>
<evidence type="ECO:0000256" key="3">
    <source>
        <dbReference type="ARBA" id="ARBA00022448"/>
    </source>
</evidence>
<dbReference type="SMART" id="SM00178">
    <property type="entry name" value="SAR"/>
    <property type="match status" value="1"/>
</dbReference>
<reference evidence="14" key="3">
    <citation type="submission" date="2025-09" db="UniProtKB">
        <authorList>
            <consortium name="Ensembl"/>
        </authorList>
    </citation>
    <scope>IDENTIFICATION</scope>
</reference>
<dbReference type="GO" id="GO:0005525">
    <property type="term" value="F:GTP binding"/>
    <property type="evidence" value="ECO:0007669"/>
    <property type="project" value="UniProtKB-KW"/>
</dbReference>
<evidence type="ECO:0000256" key="9">
    <source>
        <dbReference type="ARBA" id="ARBA00023134"/>
    </source>
</evidence>
<dbReference type="InterPro" id="IPR045872">
    <property type="entry name" value="Arf1-5-like"/>
</dbReference>
<dbReference type="Proteomes" id="UP000694400">
    <property type="component" value="Chromosome 31"/>
</dbReference>
<dbReference type="AlphaFoldDB" id="A0A8B9TEM6"/>
<dbReference type="NCBIfam" id="TIGR00231">
    <property type="entry name" value="small_GTP"/>
    <property type="match status" value="1"/>
</dbReference>
<keyword evidence="3" id="KW-0813">Transport</keyword>
<dbReference type="PANTHER" id="PTHR11711">
    <property type="entry name" value="ADP RIBOSYLATION FACTOR-RELATED"/>
    <property type="match status" value="1"/>
</dbReference>
<dbReference type="CDD" id="cd04150">
    <property type="entry name" value="Arf1_5_like"/>
    <property type="match status" value="1"/>
</dbReference>
<feature type="compositionally biased region" description="Polar residues" evidence="13">
    <location>
        <begin position="164"/>
        <end position="178"/>
    </location>
</feature>
<dbReference type="FunFam" id="3.40.50.300:FF:003539">
    <property type="entry name" value="ADP-ribosylation factor 1"/>
    <property type="match status" value="1"/>
</dbReference>
<feature type="binding site" evidence="11">
    <location>
        <position position="70"/>
    </location>
    <ligand>
        <name>GTP</name>
        <dbReference type="ChEBI" id="CHEBI:37565"/>
    </ligand>
</feature>
<feature type="compositionally biased region" description="Pro residues" evidence="13">
    <location>
        <begin position="355"/>
        <end position="372"/>
    </location>
</feature>
<dbReference type="InterPro" id="IPR006689">
    <property type="entry name" value="Small_GTPase_ARF/SAR"/>
</dbReference>
<feature type="binding site" evidence="11">
    <location>
        <begin position="24"/>
        <end position="31"/>
    </location>
    <ligand>
        <name>GTP</name>
        <dbReference type="ChEBI" id="CHEBI:37565"/>
    </ligand>
</feature>
<comment type="similarity">
    <text evidence="2">Belongs to the small GTPase superfamily. Arf family.</text>
</comment>
<evidence type="ECO:0000256" key="10">
    <source>
        <dbReference type="ARBA" id="ARBA00023288"/>
    </source>
</evidence>
<keyword evidence="9 11" id="KW-0342">GTP-binding</keyword>
<feature type="region of interest" description="Disordered" evidence="13">
    <location>
        <begin position="159"/>
        <end position="229"/>
    </location>
</feature>
<evidence type="ECO:0000313" key="14">
    <source>
        <dbReference type="Ensembl" id="ENSAPLP00020019935.1"/>
    </source>
</evidence>
<evidence type="ECO:0000313" key="15">
    <source>
        <dbReference type="Proteomes" id="UP000694400"/>
    </source>
</evidence>
<evidence type="ECO:0000256" key="6">
    <source>
        <dbReference type="ARBA" id="ARBA00022892"/>
    </source>
</evidence>